<accession>A0A9D2IQG0</accession>
<dbReference type="SMART" id="SM00034">
    <property type="entry name" value="CLECT"/>
    <property type="match status" value="1"/>
</dbReference>
<evidence type="ECO:0000313" key="4">
    <source>
        <dbReference type="EMBL" id="HIZ18990.1"/>
    </source>
</evidence>
<dbReference type="InterPro" id="IPR050111">
    <property type="entry name" value="C-type_lectin/snaclec_domain"/>
</dbReference>
<evidence type="ECO:0000313" key="5">
    <source>
        <dbReference type="Proteomes" id="UP000824029"/>
    </source>
</evidence>
<evidence type="ECO:0000256" key="1">
    <source>
        <dbReference type="SAM" id="MobiDB-lite"/>
    </source>
</evidence>
<keyword evidence="2" id="KW-0472">Membrane</keyword>
<dbReference type="CDD" id="cd00037">
    <property type="entry name" value="CLECT"/>
    <property type="match status" value="1"/>
</dbReference>
<dbReference type="Gene3D" id="3.10.100.10">
    <property type="entry name" value="Mannose-Binding Protein A, subunit A"/>
    <property type="match status" value="1"/>
</dbReference>
<reference evidence="4" key="1">
    <citation type="journal article" date="2021" name="PeerJ">
        <title>Extensive microbial diversity within the chicken gut microbiome revealed by metagenomics and culture.</title>
        <authorList>
            <person name="Gilroy R."/>
            <person name="Ravi A."/>
            <person name="Getino M."/>
            <person name="Pursley I."/>
            <person name="Horton D.L."/>
            <person name="Alikhan N.F."/>
            <person name="Baker D."/>
            <person name="Gharbi K."/>
            <person name="Hall N."/>
            <person name="Watson M."/>
            <person name="Adriaenssens E.M."/>
            <person name="Foster-Nyarko E."/>
            <person name="Jarju S."/>
            <person name="Secka A."/>
            <person name="Antonio M."/>
            <person name="Oren A."/>
            <person name="Chaudhuri R.R."/>
            <person name="La Ragione R."/>
            <person name="Hildebrand F."/>
            <person name="Pallen M.J."/>
        </authorList>
    </citation>
    <scope>NUCLEOTIDE SEQUENCE</scope>
    <source>
        <strain evidence="4">ChiHecolR3B27-1887</strain>
    </source>
</reference>
<feature type="compositionally biased region" description="Low complexity" evidence="1">
    <location>
        <begin position="79"/>
        <end position="104"/>
    </location>
</feature>
<gene>
    <name evidence="4" type="ORF">IAA22_07780</name>
</gene>
<feature type="domain" description="C-type lectin" evidence="3">
    <location>
        <begin position="122"/>
        <end position="219"/>
    </location>
</feature>
<dbReference type="AlphaFoldDB" id="A0A9D2IQG0"/>
<dbReference type="EMBL" id="DXBZ01000156">
    <property type="protein sequence ID" value="HIZ18990.1"/>
    <property type="molecule type" value="Genomic_DNA"/>
</dbReference>
<sequence length="249" mass="26363">MFCTNCGQENKDGARFCTGCGAALGDPGPTPKPRRVRPAVVVVAVVAVLLALAGVAFGVMLALRVGPFAPTPAAQQPAAVQQVAAPETEGAGEAPTQTEAQPAPEAEESAEPEPQMTTVSHYQLVHQCMTWDEARRYCEENGGHLATISSADELSEVLSLLPAEGLVSCWVGAYRTSSGDWAWVDGSEFSYAAWAAGEPNNEDGTENYVTLLKVNDAWSMYDVPGDVSGFYANDKIGFVMETEEQVSVS</sequence>
<dbReference type="InterPro" id="IPR001304">
    <property type="entry name" value="C-type_lectin-like"/>
</dbReference>
<dbReference type="Pfam" id="PF13240">
    <property type="entry name" value="Zn_Ribbon_1"/>
    <property type="match status" value="1"/>
</dbReference>
<dbReference type="PANTHER" id="PTHR22803">
    <property type="entry name" value="MANNOSE, PHOSPHOLIPASE, LECTIN RECEPTOR RELATED"/>
    <property type="match status" value="1"/>
</dbReference>
<dbReference type="InterPro" id="IPR026870">
    <property type="entry name" value="Zinc_ribbon_dom"/>
</dbReference>
<name>A0A9D2IQG0_9ACTN</name>
<dbReference type="PROSITE" id="PS50041">
    <property type="entry name" value="C_TYPE_LECTIN_2"/>
    <property type="match status" value="1"/>
</dbReference>
<feature type="region of interest" description="Disordered" evidence="1">
    <location>
        <begin position="79"/>
        <end position="117"/>
    </location>
</feature>
<reference evidence="4" key="2">
    <citation type="submission" date="2021-04" db="EMBL/GenBank/DDBJ databases">
        <authorList>
            <person name="Gilroy R."/>
        </authorList>
    </citation>
    <scope>NUCLEOTIDE SEQUENCE</scope>
    <source>
        <strain evidence="4">ChiHecolR3B27-1887</strain>
    </source>
</reference>
<dbReference type="InterPro" id="IPR016187">
    <property type="entry name" value="CTDL_fold"/>
</dbReference>
<protein>
    <submittedName>
        <fullName evidence="4">Zinc-ribbon domain-containing protein</fullName>
    </submittedName>
</protein>
<proteinExistence type="predicted"/>
<keyword evidence="2" id="KW-1133">Transmembrane helix</keyword>
<dbReference type="Pfam" id="PF00059">
    <property type="entry name" value="Lectin_C"/>
    <property type="match status" value="1"/>
</dbReference>
<evidence type="ECO:0000259" key="3">
    <source>
        <dbReference type="PROSITE" id="PS50041"/>
    </source>
</evidence>
<organism evidence="4 5">
    <name type="scientific">Candidatus Olsenella stercoravium</name>
    <dbReference type="NCBI Taxonomy" id="2838713"/>
    <lineage>
        <taxon>Bacteria</taxon>
        <taxon>Bacillati</taxon>
        <taxon>Actinomycetota</taxon>
        <taxon>Coriobacteriia</taxon>
        <taxon>Coriobacteriales</taxon>
        <taxon>Atopobiaceae</taxon>
        <taxon>Olsenella</taxon>
    </lineage>
</organism>
<evidence type="ECO:0000256" key="2">
    <source>
        <dbReference type="SAM" id="Phobius"/>
    </source>
</evidence>
<dbReference type="SUPFAM" id="SSF56436">
    <property type="entry name" value="C-type lectin-like"/>
    <property type="match status" value="1"/>
</dbReference>
<dbReference type="Proteomes" id="UP000824029">
    <property type="component" value="Unassembled WGS sequence"/>
</dbReference>
<feature type="transmembrane region" description="Helical" evidence="2">
    <location>
        <begin position="39"/>
        <end position="63"/>
    </location>
</feature>
<dbReference type="InterPro" id="IPR016186">
    <property type="entry name" value="C-type_lectin-like/link_sf"/>
</dbReference>
<keyword evidence="2" id="KW-0812">Transmembrane</keyword>
<comment type="caution">
    <text evidence="4">The sequence shown here is derived from an EMBL/GenBank/DDBJ whole genome shotgun (WGS) entry which is preliminary data.</text>
</comment>